<name>A0A0B1TF44_OESDE</name>
<keyword evidence="4 6" id="KW-0863">Zinc-finger</keyword>
<evidence type="ECO:0000256" key="1">
    <source>
        <dbReference type="ARBA" id="ARBA00010843"/>
    </source>
</evidence>
<dbReference type="AlphaFoldDB" id="A0A0B1TF44"/>
<evidence type="ECO:0000256" key="3">
    <source>
        <dbReference type="ARBA" id="ARBA00022737"/>
    </source>
</evidence>
<evidence type="ECO:0000313" key="10">
    <source>
        <dbReference type="Proteomes" id="UP000053660"/>
    </source>
</evidence>
<evidence type="ECO:0000256" key="5">
    <source>
        <dbReference type="ARBA" id="ARBA00022833"/>
    </source>
</evidence>
<feature type="compositionally biased region" description="Basic residues" evidence="7">
    <location>
        <begin position="128"/>
        <end position="154"/>
    </location>
</feature>
<evidence type="ECO:0000256" key="6">
    <source>
        <dbReference type="PROSITE-ProRule" id="PRU01371"/>
    </source>
</evidence>
<feature type="domain" description="C2HC/C3H-type" evidence="8">
    <location>
        <begin position="42"/>
        <end position="71"/>
    </location>
</feature>
<organism evidence="9 10">
    <name type="scientific">Oesophagostomum dentatum</name>
    <name type="common">Nodular worm</name>
    <dbReference type="NCBI Taxonomy" id="61180"/>
    <lineage>
        <taxon>Eukaryota</taxon>
        <taxon>Metazoa</taxon>
        <taxon>Ecdysozoa</taxon>
        <taxon>Nematoda</taxon>
        <taxon>Chromadorea</taxon>
        <taxon>Rhabditida</taxon>
        <taxon>Rhabditina</taxon>
        <taxon>Rhabditomorpha</taxon>
        <taxon>Strongyloidea</taxon>
        <taxon>Strongylidae</taxon>
        <taxon>Oesophagostomum</taxon>
    </lineage>
</organism>
<keyword evidence="10" id="KW-1185">Reference proteome</keyword>
<keyword evidence="3" id="KW-0677">Repeat</keyword>
<evidence type="ECO:0000256" key="2">
    <source>
        <dbReference type="ARBA" id="ARBA00022723"/>
    </source>
</evidence>
<evidence type="ECO:0000256" key="7">
    <source>
        <dbReference type="SAM" id="MobiDB-lite"/>
    </source>
</evidence>
<protein>
    <recommendedName>
        <fullName evidence="8">C2HC/C3H-type domain-containing protein</fullName>
    </recommendedName>
</protein>
<proteinExistence type="inferred from homology"/>
<dbReference type="Pfam" id="PF13913">
    <property type="entry name" value="zf-C2HC_2"/>
    <property type="match status" value="1"/>
</dbReference>
<dbReference type="PANTHER" id="PTHR13555:SF25">
    <property type="entry name" value="ZINC FINGER C2HC DOMAIN-CONTAINING PROTEIN 1A"/>
    <property type="match status" value="1"/>
</dbReference>
<feature type="compositionally biased region" description="Polar residues" evidence="7">
    <location>
        <begin position="71"/>
        <end position="80"/>
    </location>
</feature>
<dbReference type="EMBL" id="KN550223">
    <property type="protein sequence ID" value="KHJ94716.1"/>
    <property type="molecule type" value="Genomic_DNA"/>
</dbReference>
<evidence type="ECO:0000313" key="9">
    <source>
        <dbReference type="EMBL" id="KHJ94716.1"/>
    </source>
</evidence>
<evidence type="ECO:0000256" key="4">
    <source>
        <dbReference type="ARBA" id="ARBA00022771"/>
    </source>
</evidence>
<keyword evidence="5" id="KW-0862">Zinc</keyword>
<sequence>MTNWKERHETFIDAVSSSKKVDYAIKTGAPLPPPPRTAIPSDYVQCNYCGRNFSEKAAERHIPFCKEQNARKMTSSSTKSFPGYRKTPSKNETRGHNSAGTAPRRVQDEPPPSQHARRKEVVAWKSCSNHHREAHQHRGRQRHVSKHRRRYQLE</sequence>
<dbReference type="Gene3D" id="3.30.160.60">
    <property type="entry name" value="Classic Zinc Finger"/>
    <property type="match status" value="1"/>
</dbReference>
<dbReference type="PANTHER" id="PTHR13555">
    <property type="entry name" value="C2H2 ZINC FINGER CGI-62-RELATED"/>
    <property type="match status" value="1"/>
</dbReference>
<accession>A0A0B1TF44</accession>
<keyword evidence="2" id="KW-0479">Metal-binding</keyword>
<dbReference type="Proteomes" id="UP000053660">
    <property type="component" value="Unassembled WGS sequence"/>
</dbReference>
<dbReference type="PROSITE" id="PS52027">
    <property type="entry name" value="ZF_C2HC_C3H"/>
    <property type="match status" value="1"/>
</dbReference>
<reference evidence="9 10" key="1">
    <citation type="submission" date="2014-03" db="EMBL/GenBank/DDBJ databases">
        <title>Draft genome of the hookworm Oesophagostomum dentatum.</title>
        <authorList>
            <person name="Mitreva M."/>
        </authorList>
    </citation>
    <scope>NUCLEOTIDE SEQUENCE [LARGE SCALE GENOMIC DNA]</scope>
    <source>
        <strain evidence="9 10">OD-Hann</strain>
    </source>
</reference>
<dbReference type="GO" id="GO:0008270">
    <property type="term" value="F:zinc ion binding"/>
    <property type="evidence" value="ECO:0007669"/>
    <property type="project" value="UniProtKB-KW"/>
</dbReference>
<dbReference type="OrthoDB" id="10255185at2759"/>
<dbReference type="InterPro" id="IPR026319">
    <property type="entry name" value="ZC2HC1A/B-like"/>
</dbReference>
<gene>
    <name evidence="9" type="ORF">OESDEN_05351</name>
</gene>
<dbReference type="InterPro" id="IPR049899">
    <property type="entry name" value="Znf_C2HC_C3H"/>
</dbReference>
<evidence type="ECO:0000259" key="8">
    <source>
        <dbReference type="PROSITE" id="PS52027"/>
    </source>
</evidence>
<comment type="similarity">
    <text evidence="1">Belongs to the ZC2HC1 family.</text>
</comment>
<feature type="region of interest" description="Disordered" evidence="7">
    <location>
        <begin position="67"/>
        <end position="154"/>
    </location>
</feature>